<dbReference type="CDD" id="cd00038">
    <property type="entry name" value="CAP_ED"/>
    <property type="match status" value="1"/>
</dbReference>
<protein>
    <submittedName>
        <fullName evidence="12">Cyclic nucleotide-binding protein</fullName>
    </submittedName>
</protein>
<comment type="subcellular location">
    <subcellularLocation>
        <location evidence="1">Membrane</location>
    </subcellularLocation>
</comment>
<dbReference type="Pfam" id="PF24179">
    <property type="entry name" value="NTE_Ploop"/>
    <property type="match status" value="1"/>
</dbReference>
<dbReference type="Gene3D" id="2.60.120.10">
    <property type="entry name" value="Jelly Rolls"/>
    <property type="match status" value="1"/>
</dbReference>
<evidence type="ECO:0000256" key="4">
    <source>
        <dbReference type="ARBA" id="ARBA00022801"/>
    </source>
</evidence>
<dbReference type="PRINTS" id="PR00103">
    <property type="entry name" value="CAMPKINASE"/>
</dbReference>
<dbReference type="SUPFAM" id="SSF52151">
    <property type="entry name" value="FabD/lysophospholipase-like"/>
    <property type="match status" value="1"/>
</dbReference>
<dbReference type="InterPro" id="IPR000595">
    <property type="entry name" value="cNMP-bd_dom"/>
</dbReference>
<evidence type="ECO:0000313" key="12">
    <source>
        <dbReference type="EMBL" id="GCL62985.1"/>
    </source>
</evidence>
<keyword evidence="3" id="KW-0812">Transmembrane</keyword>
<dbReference type="PANTHER" id="PTHR14226:SF29">
    <property type="entry name" value="NEUROPATHY TARGET ESTERASE SWS"/>
    <property type="match status" value="1"/>
</dbReference>
<feature type="active site" description="Proton acceptor" evidence="9">
    <location>
        <position position="499"/>
    </location>
</feature>
<dbReference type="InterPro" id="IPR050301">
    <property type="entry name" value="NTE"/>
</dbReference>
<dbReference type="Pfam" id="PF00027">
    <property type="entry name" value="cNMP_binding"/>
    <property type="match status" value="1"/>
</dbReference>
<evidence type="ECO:0000259" key="11">
    <source>
        <dbReference type="PROSITE" id="PS51635"/>
    </source>
</evidence>
<dbReference type="AlphaFoldDB" id="A0A480ATC9"/>
<dbReference type="CDD" id="cd07205">
    <property type="entry name" value="Pat_PNPLA6_PNPLA7_NTE1_like"/>
    <property type="match status" value="1"/>
</dbReference>
<feature type="short sequence motif" description="DGA/G" evidence="9">
    <location>
        <begin position="499"/>
        <end position="501"/>
    </location>
</feature>
<evidence type="ECO:0000256" key="1">
    <source>
        <dbReference type="ARBA" id="ARBA00004370"/>
    </source>
</evidence>
<reference evidence="13" key="1">
    <citation type="submission" date="2019-03" db="EMBL/GenBank/DDBJ databases">
        <title>Aquabacterium pictum sp.nov., the first bacteriochlorophyll a-containing freshwater bacterium in the genus Aquabacterium of the class Betaproteobacteria.</title>
        <authorList>
            <person name="Hirose S."/>
            <person name="Tank M."/>
            <person name="Hara E."/>
            <person name="Tamaki H."/>
            <person name="Takaichi S."/>
            <person name="Haruta S."/>
            <person name="Hanada S."/>
        </authorList>
    </citation>
    <scope>NUCLEOTIDE SEQUENCE [LARGE SCALE GENOMIC DNA]</scope>
    <source>
        <strain evidence="13">W35</strain>
    </source>
</reference>
<dbReference type="OrthoDB" id="5290098at2"/>
<evidence type="ECO:0000256" key="2">
    <source>
        <dbReference type="ARBA" id="ARBA00006636"/>
    </source>
</evidence>
<evidence type="ECO:0000256" key="5">
    <source>
        <dbReference type="ARBA" id="ARBA00022963"/>
    </source>
</evidence>
<dbReference type="PROSITE" id="PS51635">
    <property type="entry name" value="PNPLA"/>
    <property type="match status" value="1"/>
</dbReference>
<evidence type="ECO:0000256" key="9">
    <source>
        <dbReference type="PROSITE-ProRule" id="PRU01161"/>
    </source>
</evidence>
<comment type="similarity">
    <text evidence="2">Belongs to the NTE family.</text>
</comment>
<dbReference type="SUPFAM" id="SSF51206">
    <property type="entry name" value="cAMP-binding domain-like"/>
    <property type="match status" value="1"/>
</dbReference>
<dbReference type="Pfam" id="PF01734">
    <property type="entry name" value="Patatin"/>
    <property type="match status" value="1"/>
</dbReference>
<keyword evidence="13" id="KW-1185">Reference proteome</keyword>
<dbReference type="SMART" id="SM00100">
    <property type="entry name" value="cNMP"/>
    <property type="match status" value="1"/>
</dbReference>
<dbReference type="Gene3D" id="3.40.1090.10">
    <property type="entry name" value="Cytosolic phospholipase A2 catalytic domain"/>
    <property type="match status" value="2"/>
</dbReference>
<gene>
    <name evidence="12" type="ORF">AQPW35_20660</name>
</gene>
<proteinExistence type="inferred from homology"/>
<organism evidence="12 13">
    <name type="scientific">Pseudaquabacterium pictum</name>
    <dbReference type="NCBI Taxonomy" id="2315236"/>
    <lineage>
        <taxon>Bacteria</taxon>
        <taxon>Pseudomonadati</taxon>
        <taxon>Pseudomonadota</taxon>
        <taxon>Betaproteobacteria</taxon>
        <taxon>Burkholderiales</taxon>
        <taxon>Sphaerotilaceae</taxon>
        <taxon>Pseudaquabacterium</taxon>
    </lineage>
</organism>
<keyword evidence="4 9" id="KW-0378">Hydrolase</keyword>
<keyword evidence="5 9" id="KW-0442">Lipid degradation</keyword>
<feature type="short sequence motif" description="GXSXG" evidence="9">
    <location>
        <begin position="378"/>
        <end position="382"/>
    </location>
</feature>
<dbReference type="InterPro" id="IPR018488">
    <property type="entry name" value="cNMP-bd_CS"/>
</dbReference>
<keyword evidence="8" id="KW-0472">Membrane</keyword>
<dbReference type="PROSITE" id="PS00889">
    <property type="entry name" value="CNMP_BINDING_2"/>
    <property type="match status" value="1"/>
</dbReference>
<dbReference type="Proteomes" id="UP000301751">
    <property type="component" value="Unassembled WGS sequence"/>
</dbReference>
<name>A0A480ATC9_9BURK</name>
<evidence type="ECO:0000256" key="6">
    <source>
        <dbReference type="ARBA" id="ARBA00022989"/>
    </source>
</evidence>
<evidence type="ECO:0000256" key="7">
    <source>
        <dbReference type="ARBA" id="ARBA00023098"/>
    </source>
</evidence>
<evidence type="ECO:0000256" key="3">
    <source>
        <dbReference type="ARBA" id="ARBA00022692"/>
    </source>
</evidence>
<accession>A0A480ATC9</accession>
<dbReference type="GO" id="GO:0016020">
    <property type="term" value="C:membrane"/>
    <property type="evidence" value="ECO:0007669"/>
    <property type="project" value="UniProtKB-SubCell"/>
</dbReference>
<feature type="active site" description="Nucleophile" evidence="9">
    <location>
        <position position="380"/>
    </location>
</feature>
<feature type="short sequence motif" description="GXGXXG" evidence="9">
    <location>
        <begin position="351"/>
        <end position="356"/>
    </location>
</feature>
<evidence type="ECO:0000256" key="8">
    <source>
        <dbReference type="ARBA" id="ARBA00023136"/>
    </source>
</evidence>
<evidence type="ECO:0000313" key="13">
    <source>
        <dbReference type="Proteomes" id="UP000301751"/>
    </source>
</evidence>
<feature type="domain" description="PNPLA" evidence="11">
    <location>
        <begin position="347"/>
        <end position="512"/>
    </location>
</feature>
<dbReference type="RefSeq" id="WP_137732738.1">
    <property type="nucleotide sequence ID" value="NZ_BJCL01000004.1"/>
</dbReference>
<evidence type="ECO:0000259" key="10">
    <source>
        <dbReference type="PROSITE" id="PS50042"/>
    </source>
</evidence>
<sequence>MTVIAKLLLQPMHLSTNRSTHHERLLQNLLSTNFGDLDEPTLLLLRHRLEWVDVAGGVTLIEQDASGDALYMLVSGRMRAYRRDERDEQRLVRELARGQVFGEMSLLTGEPRAATVVATRDSVLVKLSRQSFDELDSLNPRVSAALTRQLMRRLFNRHPAPVHARPVTMGLLPISNGVDIAAFGRRLAEALMTFGRVHCVDSAAINAELQAQGLSLQQEGSEASRLVALLLDEMETNADFLILVGEDGPSAWTRRCIRHSDELLLVADAAQAPELHATERAGPLDRPPRSGVAEVLVLLHGPQRVAPGQVGQWLKRRPVADHVHVRLSDARDFQRLARLQSRHGVGLVFSGGGARGFAHLGVLQALHERGIPVDRVGGTSIGALMAALVAADQPPDQVTALARRAFARNPTSDINPLPIMSLIRGQRLNRVLSGALRELLGAHGAIEELWKSYFCVATNYTRAREEHLRSGPLLDALKSSIAIPGALPPVVRDRDLLCDGGTLNNFPVDVMRAQRGVGMVIGVDLGNSQVRQLDFEYMPPWWRLALDRLRPRARRRFKLPSLTAYLMNVTTLYSQSRRKASLADVDLYFNPVMSGVGMMQWNRFDKIVEQGYEHAQAVLSRAEPELLRRLESL</sequence>
<dbReference type="InterPro" id="IPR002641">
    <property type="entry name" value="PNPLA_dom"/>
</dbReference>
<comment type="caution">
    <text evidence="12">The sequence shown here is derived from an EMBL/GenBank/DDBJ whole genome shotgun (WGS) entry which is preliminary data.</text>
</comment>
<dbReference type="InterPro" id="IPR016035">
    <property type="entry name" value="Acyl_Trfase/lysoPLipase"/>
</dbReference>
<dbReference type="GO" id="GO:0004622">
    <property type="term" value="F:phosphatidylcholine lysophospholipase activity"/>
    <property type="evidence" value="ECO:0007669"/>
    <property type="project" value="UniProtKB-ARBA"/>
</dbReference>
<dbReference type="EMBL" id="BJCL01000004">
    <property type="protein sequence ID" value="GCL62985.1"/>
    <property type="molecule type" value="Genomic_DNA"/>
</dbReference>
<feature type="domain" description="Cyclic nucleotide-binding" evidence="10">
    <location>
        <begin position="33"/>
        <end position="153"/>
    </location>
</feature>
<keyword evidence="6" id="KW-1133">Transmembrane helix</keyword>
<dbReference type="InterPro" id="IPR018490">
    <property type="entry name" value="cNMP-bd_dom_sf"/>
</dbReference>
<dbReference type="InterPro" id="IPR014710">
    <property type="entry name" value="RmlC-like_jellyroll"/>
</dbReference>
<dbReference type="PROSITE" id="PS50042">
    <property type="entry name" value="CNMP_BINDING_3"/>
    <property type="match status" value="1"/>
</dbReference>
<keyword evidence="7 9" id="KW-0443">Lipid metabolism</keyword>
<dbReference type="InterPro" id="IPR056556">
    <property type="entry name" value="NTE1_P-loop_dom"/>
</dbReference>
<dbReference type="GO" id="GO:0016042">
    <property type="term" value="P:lipid catabolic process"/>
    <property type="evidence" value="ECO:0007669"/>
    <property type="project" value="UniProtKB-UniRule"/>
</dbReference>
<dbReference type="PANTHER" id="PTHR14226">
    <property type="entry name" value="NEUROPATHY TARGET ESTERASE/SWISS CHEESE D.MELANOGASTER"/>
    <property type="match status" value="1"/>
</dbReference>